<dbReference type="AlphaFoldDB" id="A0A7M2T3C6"/>
<dbReference type="KEGG" id="schf:IPT68_23075"/>
<organism evidence="1 2">
    <name type="scientific">Streptomyces chromofuscus</name>
    <dbReference type="NCBI Taxonomy" id="42881"/>
    <lineage>
        <taxon>Bacteria</taxon>
        <taxon>Bacillati</taxon>
        <taxon>Actinomycetota</taxon>
        <taxon>Actinomycetes</taxon>
        <taxon>Kitasatosporales</taxon>
        <taxon>Streptomycetaceae</taxon>
        <taxon>Streptomyces</taxon>
    </lineage>
</organism>
<reference evidence="1 2" key="1">
    <citation type="submission" date="2020-10" db="EMBL/GenBank/DDBJ databases">
        <title>Streptomyces chromofuscus complate genome analysis.</title>
        <authorList>
            <person name="Anwar N."/>
        </authorList>
    </citation>
    <scope>NUCLEOTIDE SEQUENCE [LARGE SCALE GENOMIC DNA]</scope>
    <source>
        <strain evidence="1 2">DSM 40273</strain>
    </source>
</reference>
<sequence length="45" mass="4731">MGTSPARPPLLANAARPARVSVEVASLPVAGWLVEVEVTAAYKKR</sequence>
<evidence type="ECO:0000313" key="2">
    <source>
        <dbReference type="Proteomes" id="UP000594008"/>
    </source>
</evidence>
<dbReference type="Gene3D" id="3.30.1330.40">
    <property type="entry name" value="RutC-like"/>
    <property type="match status" value="1"/>
</dbReference>
<proteinExistence type="predicted"/>
<dbReference type="InterPro" id="IPR035959">
    <property type="entry name" value="RutC-like_sf"/>
</dbReference>
<accession>A0A7M2T3C6</accession>
<protein>
    <submittedName>
        <fullName evidence="1">Uncharacterized protein</fullName>
    </submittedName>
</protein>
<name>A0A7M2T3C6_STRCW</name>
<dbReference type="EMBL" id="CP063374">
    <property type="protein sequence ID" value="QOV42679.1"/>
    <property type="molecule type" value="Genomic_DNA"/>
</dbReference>
<dbReference type="SUPFAM" id="SSF55298">
    <property type="entry name" value="YjgF-like"/>
    <property type="match status" value="1"/>
</dbReference>
<dbReference type="RefSeq" id="WP_189696280.1">
    <property type="nucleotide sequence ID" value="NZ_BMTA01000002.1"/>
</dbReference>
<keyword evidence="2" id="KW-1185">Reference proteome</keyword>
<evidence type="ECO:0000313" key="1">
    <source>
        <dbReference type="EMBL" id="QOV42679.1"/>
    </source>
</evidence>
<gene>
    <name evidence="1" type="ORF">IPT68_23075</name>
</gene>
<dbReference type="Proteomes" id="UP000594008">
    <property type="component" value="Chromosome"/>
</dbReference>